<dbReference type="PANTHER" id="PTHR43296:SF2">
    <property type="entry name" value="PEROXISOMAL 2,4-DIENOYL-COA REDUCTASE [(3E)-ENOYL-COA-PRODUCING]"/>
    <property type="match status" value="1"/>
</dbReference>
<dbReference type="SUPFAM" id="SSF51735">
    <property type="entry name" value="NAD(P)-binding Rossmann-fold domains"/>
    <property type="match status" value="1"/>
</dbReference>
<dbReference type="PRINTS" id="PR00081">
    <property type="entry name" value="GDHRDH"/>
</dbReference>
<dbReference type="GO" id="GO:0008206">
    <property type="term" value="P:bile acid metabolic process"/>
    <property type="evidence" value="ECO:0007669"/>
    <property type="project" value="UniProtKB-ARBA"/>
</dbReference>
<protein>
    <submittedName>
        <fullName evidence="4">2,4-dienoyl-CoA reductase</fullName>
        <ecNumber evidence="4">1.3.1.34</ecNumber>
    </submittedName>
</protein>
<reference evidence="5" key="1">
    <citation type="submission" date="2019-01" db="EMBL/GenBank/DDBJ databases">
        <title>Genomic analysis of Salicibibacter sp. NKC3-5.</title>
        <authorList>
            <person name="Oh Y.J."/>
        </authorList>
    </citation>
    <scope>NUCLEOTIDE SEQUENCE [LARGE SCALE GENOMIC DNA]</scope>
    <source>
        <strain evidence="5">NKC3-5</strain>
    </source>
</reference>
<dbReference type="InterPro" id="IPR036291">
    <property type="entry name" value="NAD(P)-bd_dom_sf"/>
</dbReference>
<dbReference type="Pfam" id="PF13561">
    <property type="entry name" value="adh_short_C2"/>
    <property type="match status" value="1"/>
</dbReference>
<evidence type="ECO:0000256" key="2">
    <source>
        <dbReference type="ARBA" id="ARBA00023002"/>
    </source>
</evidence>
<dbReference type="CDD" id="cd05369">
    <property type="entry name" value="TER_DECR_SDR_a"/>
    <property type="match status" value="1"/>
</dbReference>
<dbReference type="InterPro" id="IPR002347">
    <property type="entry name" value="SDR_fam"/>
</dbReference>
<keyword evidence="5" id="KW-1185">Reference proteome</keyword>
<accession>A0A514LIH0</accession>
<dbReference type="AlphaFoldDB" id="A0A514LIH0"/>
<evidence type="ECO:0000256" key="1">
    <source>
        <dbReference type="ARBA" id="ARBA00022857"/>
    </source>
</evidence>
<dbReference type="NCBIfam" id="NF005811">
    <property type="entry name" value="PRK07677.1"/>
    <property type="match status" value="1"/>
</dbReference>
<proteinExistence type="predicted"/>
<dbReference type="Proteomes" id="UP000319756">
    <property type="component" value="Chromosome"/>
</dbReference>
<dbReference type="Gene3D" id="3.40.50.720">
    <property type="entry name" value="NAD(P)-binding Rossmann-like Domain"/>
    <property type="match status" value="1"/>
</dbReference>
<dbReference type="EMBL" id="CP035485">
    <property type="protein sequence ID" value="QDI91652.1"/>
    <property type="molecule type" value="Genomic_DNA"/>
</dbReference>
<sequence>MNTYSFLHLIEISGKRSDNDARRKNRHYNGGSNGMGKAMAERFASKGANVVITGRNEERLANAKKDIQSTTNADVLTVQMDVRDRDDVQRTVDQTKDTFGHIDILVNNAAGNFVTQAESLSPNGWKAVIDICLNGTWNCSQLVGKEMIDQKTGGTMLNMIATYAWTGSPGVVHSAAAKGGILALTKSLALEWGKYGIRVNAIAPGPIENTGGVEKLLASDESVKQVKKMNPLGEIGTLEDIADAAEFLVSRQSRFVNGDCMTVDGGQWMAGSSRFM</sequence>
<dbReference type="GO" id="GO:0009062">
    <property type="term" value="P:fatty acid catabolic process"/>
    <property type="evidence" value="ECO:0007669"/>
    <property type="project" value="InterPro"/>
</dbReference>
<gene>
    <name evidence="4" type="ORF">EPH95_11115</name>
</gene>
<dbReference type="PANTHER" id="PTHR43296">
    <property type="entry name" value="PEROXISOMAL 2,4-DIENOYL-COA REDUCTASE"/>
    <property type="match status" value="1"/>
</dbReference>
<dbReference type="OrthoDB" id="9803333at2"/>
<keyword evidence="2 4" id="KW-0560">Oxidoreductase</keyword>
<dbReference type="KEGG" id="sale:EPH95_11115"/>
<keyword evidence="1" id="KW-0521">NADP</keyword>
<evidence type="ECO:0000313" key="5">
    <source>
        <dbReference type="Proteomes" id="UP000319756"/>
    </source>
</evidence>
<dbReference type="InterPro" id="IPR045017">
    <property type="entry name" value="DECR2-like"/>
</dbReference>
<dbReference type="GO" id="GO:0008670">
    <property type="term" value="F:2,4-dienoyl-CoA reductase (NADPH) activity"/>
    <property type="evidence" value="ECO:0007669"/>
    <property type="project" value="UniProtKB-EC"/>
</dbReference>
<feature type="region of interest" description="Disordered" evidence="3">
    <location>
        <begin position="17"/>
        <end position="36"/>
    </location>
</feature>
<evidence type="ECO:0000313" key="4">
    <source>
        <dbReference type="EMBL" id="QDI91652.1"/>
    </source>
</evidence>
<dbReference type="EC" id="1.3.1.34" evidence="4"/>
<name>A0A514LIH0_9BACI</name>
<dbReference type="PRINTS" id="PR00080">
    <property type="entry name" value="SDRFAMILY"/>
</dbReference>
<dbReference type="FunFam" id="3.40.50.720:FF:000084">
    <property type="entry name" value="Short-chain dehydrogenase reductase"/>
    <property type="match status" value="1"/>
</dbReference>
<organism evidence="4 5">
    <name type="scientific">Salicibibacter halophilus</name>
    <dbReference type="NCBI Taxonomy" id="2502791"/>
    <lineage>
        <taxon>Bacteria</taxon>
        <taxon>Bacillati</taxon>
        <taxon>Bacillota</taxon>
        <taxon>Bacilli</taxon>
        <taxon>Bacillales</taxon>
        <taxon>Bacillaceae</taxon>
        <taxon>Salicibibacter</taxon>
    </lineage>
</organism>
<evidence type="ECO:0000256" key="3">
    <source>
        <dbReference type="SAM" id="MobiDB-lite"/>
    </source>
</evidence>